<organism evidence="1 2">
    <name type="scientific">Elysia crispata</name>
    <name type="common">lettuce slug</name>
    <dbReference type="NCBI Taxonomy" id="231223"/>
    <lineage>
        <taxon>Eukaryota</taxon>
        <taxon>Metazoa</taxon>
        <taxon>Spiralia</taxon>
        <taxon>Lophotrochozoa</taxon>
        <taxon>Mollusca</taxon>
        <taxon>Gastropoda</taxon>
        <taxon>Heterobranchia</taxon>
        <taxon>Euthyneura</taxon>
        <taxon>Panpulmonata</taxon>
        <taxon>Sacoglossa</taxon>
        <taxon>Placobranchoidea</taxon>
        <taxon>Plakobranchidae</taxon>
        <taxon>Elysia</taxon>
    </lineage>
</organism>
<keyword evidence="2" id="KW-1185">Reference proteome</keyword>
<name>A0AAE0ZPZ5_9GAST</name>
<comment type="caution">
    <text evidence="1">The sequence shown here is derived from an EMBL/GenBank/DDBJ whole genome shotgun (WGS) entry which is preliminary data.</text>
</comment>
<feature type="non-terminal residue" evidence="1">
    <location>
        <position position="1"/>
    </location>
</feature>
<evidence type="ECO:0000313" key="2">
    <source>
        <dbReference type="Proteomes" id="UP001283361"/>
    </source>
</evidence>
<dbReference type="Proteomes" id="UP001283361">
    <property type="component" value="Unassembled WGS sequence"/>
</dbReference>
<reference evidence="1" key="1">
    <citation type="journal article" date="2023" name="G3 (Bethesda)">
        <title>A reference genome for the long-term kleptoplast-retaining sea slug Elysia crispata morphotype clarki.</title>
        <authorList>
            <person name="Eastman K.E."/>
            <person name="Pendleton A.L."/>
            <person name="Shaikh M.A."/>
            <person name="Suttiyut T."/>
            <person name="Ogas R."/>
            <person name="Tomko P."/>
            <person name="Gavelis G."/>
            <person name="Widhalm J.R."/>
            <person name="Wisecaver J.H."/>
        </authorList>
    </citation>
    <scope>NUCLEOTIDE SEQUENCE</scope>
    <source>
        <strain evidence="1">ECLA1</strain>
    </source>
</reference>
<gene>
    <name evidence="1" type="ORF">RRG08_041966</name>
</gene>
<dbReference type="AlphaFoldDB" id="A0AAE0ZPZ5"/>
<proteinExistence type="predicted"/>
<protein>
    <submittedName>
        <fullName evidence="1">Uncharacterized protein</fullName>
    </submittedName>
</protein>
<evidence type="ECO:0000313" key="1">
    <source>
        <dbReference type="EMBL" id="KAK3773389.1"/>
    </source>
</evidence>
<sequence>DPVLITSTDFDWRQAEMAVLERCDVPHRNVTCANKQLRIKGKQRRSCRPQFGADNQNEWLVYKNRFENIIARGGWFVFDRFSPPWVGEAKESCWMDGYCRGQCREVVEGLINSEPCMAKEASLLVNWRPSDRGGEP</sequence>
<accession>A0AAE0ZPZ5</accession>
<dbReference type="EMBL" id="JAWDGP010003542">
    <property type="protein sequence ID" value="KAK3773389.1"/>
    <property type="molecule type" value="Genomic_DNA"/>
</dbReference>